<keyword evidence="2 7" id="KW-0067">ATP-binding</keyword>
<dbReference type="STRING" id="40149.A0A0E0CS73"/>
<dbReference type="GO" id="GO:0005524">
    <property type="term" value="F:ATP binding"/>
    <property type="evidence" value="ECO:0007669"/>
    <property type="project" value="UniProtKB-UniRule"/>
</dbReference>
<dbReference type="Gene3D" id="1.10.10.820">
    <property type="match status" value="1"/>
</dbReference>
<dbReference type="Proteomes" id="UP000008021">
    <property type="component" value="Chromosome 2"/>
</dbReference>
<organism evidence="12">
    <name type="scientific">Oryza meridionalis</name>
    <dbReference type="NCBI Taxonomy" id="40149"/>
    <lineage>
        <taxon>Eukaryota</taxon>
        <taxon>Viridiplantae</taxon>
        <taxon>Streptophyta</taxon>
        <taxon>Embryophyta</taxon>
        <taxon>Tracheophyta</taxon>
        <taxon>Spermatophyta</taxon>
        <taxon>Magnoliopsida</taxon>
        <taxon>Liliopsida</taxon>
        <taxon>Poales</taxon>
        <taxon>Poaceae</taxon>
        <taxon>BOP clade</taxon>
        <taxon>Oryzoideae</taxon>
        <taxon>Oryzeae</taxon>
        <taxon>Oryzinae</taxon>
        <taxon>Oryza</taxon>
    </lineage>
</organism>
<dbReference type="HOGENOM" id="CLU_000192_3_1_1"/>
<dbReference type="Gene3D" id="1.20.58.530">
    <property type="match status" value="1"/>
</dbReference>
<keyword evidence="3 8" id="KW-0175">Coiled coil</keyword>
<evidence type="ECO:0000256" key="5">
    <source>
        <dbReference type="ARBA" id="ARBA00023175"/>
    </source>
</evidence>
<evidence type="ECO:0000313" key="13">
    <source>
        <dbReference type="Proteomes" id="UP000008021"/>
    </source>
</evidence>
<dbReference type="Gene3D" id="3.30.70.1590">
    <property type="match status" value="1"/>
</dbReference>
<evidence type="ECO:0000256" key="7">
    <source>
        <dbReference type="PROSITE-ProRule" id="PRU00782"/>
    </source>
</evidence>
<evidence type="ECO:0000259" key="11">
    <source>
        <dbReference type="PROSITE" id="PS51456"/>
    </source>
</evidence>
<dbReference type="eggNOG" id="KOG0160">
    <property type="taxonomic scope" value="Eukaryota"/>
</dbReference>
<dbReference type="Pfam" id="PF00612">
    <property type="entry name" value="IQ"/>
    <property type="match status" value="3"/>
</dbReference>
<dbReference type="GO" id="GO:0016459">
    <property type="term" value="C:myosin complex"/>
    <property type="evidence" value="ECO:0007669"/>
    <property type="project" value="UniProtKB-KW"/>
</dbReference>
<dbReference type="InterPro" id="IPR037975">
    <property type="entry name" value="MyosinXI_CBD"/>
</dbReference>
<feature type="binding site" evidence="7">
    <location>
        <begin position="241"/>
        <end position="248"/>
    </location>
    <ligand>
        <name>ATP</name>
        <dbReference type="ChEBI" id="CHEBI:30616"/>
    </ligand>
</feature>
<dbReference type="Gramene" id="OMERI02G32830.1">
    <property type="protein sequence ID" value="OMERI02G32830.1"/>
    <property type="gene ID" value="OMERI02G32830"/>
</dbReference>
<comment type="similarity">
    <text evidence="7">Belongs to the TRAFAC class myosin-kinesin ATPase superfamily. Myosin family.</text>
</comment>
<keyword evidence="5 7" id="KW-0505">Motor protein</keyword>
<proteinExistence type="inferred from homology"/>
<keyword evidence="4 7" id="KW-0518">Myosin</keyword>
<accession>A0A0E0CS73</accession>
<dbReference type="SMART" id="SM01132">
    <property type="entry name" value="DIL"/>
    <property type="match status" value="1"/>
</dbReference>
<comment type="caution">
    <text evidence="7">Lacks conserved residue(s) required for the propagation of feature annotation.</text>
</comment>
<evidence type="ECO:0000256" key="3">
    <source>
        <dbReference type="ARBA" id="ARBA00023054"/>
    </source>
</evidence>
<evidence type="ECO:0000313" key="12">
    <source>
        <dbReference type="EnsemblPlants" id="OMERI02G32830.1"/>
    </source>
</evidence>
<dbReference type="PROSITE" id="PS50096">
    <property type="entry name" value="IQ"/>
    <property type="match status" value="4"/>
</dbReference>
<evidence type="ECO:0008006" key="14">
    <source>
        <dbReference type="Google" id="ProtNLM"/>
    </source>
</evidence>
<feature type="coiled-coil region" evidence="8">
    <location>
        <begin position="1041"/>
        <end position="1117"/>
    </location>
</feature>
<dbReference type="GO" id="GO:0000146">
    <property type="term" value="F:microfilament motor activity"/>
    <property type="evidence" value="ECO:0007669"/>
    <property type="project" value="TreeGrafter"/>
</dbReference>
<dbReference type="GO" id="GO:0005737">
    <property type="term" value="C:cytoplasm"/>
    <property type="evidence" value="ECO:0007669"/>
    <property type="project" value="TreeGrafter"/>
</dbReference>
<evidence type="ECO:0000259" key="10">
    <source>
        <dbReference type="PROSITE" id="PS51126"/>
    </source>
</evidence>
<dbReference type="PANTHER" id="PTHR13140:SF781">
    <property type="entry name" value="MYOSIN-15"/>
    <property type="match status" value="1"/>
</dbReference>
<keyword evidence="13" id="KW-1185">Reference proteome</keyword>
<dbReference type="GO" id="GO:0016020">
    <property type="term" value="C:membrane"/>
    <property type="evidence" value="ECO:0007669"/>
    <property type="project" value="TreeGrafter"/>
</dbReference>
<feature type="domain" description="Dilute" evidence="10">
    <location>
        <begin position="1229"/>
        <end position="1529"/>
    </location>
</feature>
<dbReference type="Pfam" id="PF00063">
    <property type="entry name" value="Myosin_head"/>
    <property type="match status" value="3"/>
</dbReference>
<reference evidence="12" key="2">
    <citation type="submission" date="2018-05" db="EMBL/GenBank/DDBJ databases">
        <title>OmerRS3 (Oryza meridionalis Reference Sequence Version 3).</title>
        <authorList>
            <person name="Zhang J."/>
            <person name="Kudrna D."/>
            <person name="Lee S."/>
            <person name="Talag J."/>
            <person name="Welchert J."/>
            <person name="Wing R.A."/>
        </authorList>
    </citation>
    <scope>NUCLEOTIDE SEQUENCE [LARGE SCALE GENOMIC DNA]</scope>
    <source>
        <strain evidence="12">cv. OR44</strain>
    </source>
</reference>
<dbReference type="GO" id="GO:0051015">
    <property type="term" value="F:actin filament binding"/>
    <property type="evidence" value="ECO:0007669"/>
    <property type="project" value="TreeGrafter"/>
</dbReference>
<dbReference type="InterPro" id="IPR036961">
    <property type="entry name" value="Kinesin_motor_dom_sf"/>
</dbReference>
<feature type="domain" description="Myosin motor" evidence="11">
    <location>
        <begin position="41"/>
        <end position="798"/>
    </location>
</feature>
<keyword evidence="6 7" id="KW-0009">Actin-binding</keyword>
<dbReference type="GO" id="GO:0007015">
    <property type="term" value="P:actin filament organization"/>
    <property type="evidence" value="ECO:0007669"/>
    <property type="project" value="InterPro"/>
</dbReference>
<dbReference type="Pfam" id="PF01843">
    <property type="entry name" value="DIL"/>
    <property type="match status" value="1"/>
</dbReference>
<reference evidence="12" key="1">
    <citation type="submission" date="2015-04" db="UniProtKB">
        <authorList>
            <consortium name="EnsemblPlants"/>
        </authorList>
    </citation>
    <scope>IDENTIFICATION</scope>
</reference>
<dbReference type="CDD" id="cd15475">
    <property type="entry name" value="MyosinXI_CBD"/>
    <property type="match status" value="1"/>
</dbReference>
<evidence type="ECO:0000256" key="8">
    <source>
        <dbReference type="SAM" id="Coils"/>
    </source>
</evidence>
<dbReference type="SMART" id="SM00242">
    <property type="entry name" value="MYSc"/>
    <property type="match status" value="1"/>
</dbReference>
<dbReference type="InterPro" id="IPR027417">
    <property type="entry name" value="P-loop_NTPase"/>
</dbReference>
<feature type="coiled-coil region" evidence="8">
    <location>
        <begin position="943"/>
        <end position="977"/>
    </location>
</feature>
<dbReference type="EnsemblPlants" id="OMERI02G32830.1">
    <property type="protein sequence ID" value="OMERI02G32830.1"/>
    <property type="gene ID" value="OMERI02G32830"/>
</dbReference>
<keyword evidence="1 7" id="KW-0547">Nucleotide-binding</keyword>
<feature type="region of interest" description="Disordered" evidence="9">
    <location>
        <begin position="1355"/>
        <end position="1374"/>
    </location>
</feature>
<dbReference type="PROSITE" id="PS51126">
    <property type="entry name" value="DILUTE"/>
    <property type="match status" value="1"/>
</dbReference>
<protein>
    <recommendedName>
        <fullName evidence="14">Myosin motor domain-containing protein</fullName>
    </recommendedName>
</protein>
<evidence type="ECO:0000256" key="1">
    <source>
        <dbReference type="ARBA" id="ARBA00022741"/>
    </source>
</evidence>
<sequence>MVYLGSALDFWISRVLGENIEITVLAEKLLPRDTDEDIGGGHVDDMTKLTYLNEPGVLYNLKRRYALNEIYTYTGSILIAVNPFTRLPHLYNEYMMEQYKGVRLGELSPHVFAVADASYRAMVNDSRSQSILVSGESGAGKTETTKFIMQYLTYVGGRAAIDDRTVEQQVLESNPLLEAFGNAKTVRNDNSRLPHLYNEYMMEQYKGVRLGELSPHVFAVADASYRAMVNDSRSQSILVSGESGAGKTETTKFIMQYLTYVGGRAAIDDRTVEQQVLESNPLLEAFGNAKTVRNDNSSLNLQHFLVAAGLANLLRYNLMQMLCASGKVPLPTIAIPYLVHYYVHNRDAELYKLGHPRSFHYLNKSKTYELEGTNNEDEYWKTKRAMDIVGISRNDQDAIFRILAAILHLGNIEFSPGKEIDSSKIKDPTSNFHLKMAAKLFMCDPDLLISTLCTRSINTLEGAIIKALDCSAAAANRDALAKTVYARLFDWLVENINKSIGQDVDSKVQIGVLDIYGFESFKNNSFEQFCINFANEKLQQHFNEHVFKMEQEEYKSEKIDWSYIEFIDNQDVLDLIEKKPIGIIALLDEACMFPKSTHETFATKMFRNFSSHHRLEKTKFSETDFVISHYAGKVTYQTESFLEKNRDYIVAEHCTLLSSSRCPLVSGLFGSLPEESLRSSYKFSSVASRFKVVMNSVADVRKGTKRKISLHYPTFARDFHGVLEAVRISLAGYPTRRTYAEFVDRFGVLVPELMLGSYDERALTKGILEKMKLENFQLGSTKVFLRAGQIAILDMRRAEVLENAARHIQGRFRTFITRKEFVKTREASISIQAYCRGCLARKMYMVKRETAAAIIVQKYVRRWRLHRTYQQAHSAALLIQSCIRGFITRRYFSVIREQKAALVIQSLWRKRKVTILFQQYRQATVKIQCAWRQKLARRELRRLKMAANEAGALREAKNKLEKKLDDLTLRLTLERRLRAAGEEAKSVEILKRDKMIESLSAECAAAKSDAQSEHDKNRLLQRQLDDSLREITMLRGSKIMTAEAEKENSNLKNLVESLSKKNSSLEYELTSARKGSDDTMKKLKDVEGKCNHLQQNLDKLQEKLTNLENENHVLRQKALNMSPLNNMSMTTKAFPQKFATPIGLPNSEQKHGYETPPAAKYLASLPQSLTGLRRTRMPVERQEENHEILLRCIKENLGFKDGKPVAACIIYSCLLHWRAFESERTAIFDHVIEAINNVLKGEEADGRLPYWLSNTSALLCLLQKNLRSNGLFATPSRRSGGSLGIGDKIVQTLRSPSKLMGRIDTLGQVDARYPAILFKQQLTACVEKIFGQLRDNLKKEISPLLSVCIQAPKSSRAQPGKASKSPGVGAQPPSNSHWDNIVKFLDLLMSTLHANYVPSFFIRKLITQLFSFINIQLFNSLLLRRECCTFSNGEYVKAGLSLLEKWISDATDEFAGTSWHELNYIRQAVGFLVIHQKRKKTLEEIRQDLCPNLSVRQIYRICSMYWDDKYNTQGISNEVVSAMREEVNKDTQNLISNSFLLDDDLSIPFSTEDLSMAIPAIDYADVELPESLHHYPSVQLLVKHHDPQPV</sequence>
<evidence type="ECO:0000256" key="4">
    <source>
        <dbReference type="ARBA" id="ARBA00023123"/>
    </source>
</evidence>
<dbReference type="Gene3D" id="1.20.120.720">
    <property type="entry name" value="Myosin VI head, motor domain, U50 subdomain"/>
    <property type="match status" value="1"/>
</dbReference>
<dbReference type="Gene3D" id="1.20.5.190">
    <property type="match status" value="3"/>
</dbReference>
<name>A0A0E0CS73_9ORYZ</name>
<dbReference type="PANTHER" id="PTHR13140">
    <property type="entry name" value="MYOSIN"/>
    <property type="match status" value="1"/>
</dbReference>
<dbReference type="InterPro" id="IPR000048">
    <property type="entry name" value="IQ_motif_EF-hand-BS"/>
</dbReference>
<evidence type="ECO:0000256" key="6">
    <source>
        <dbReference type="ARBA" id="ARBA00023203"/>
    </source>
</evidence>
<dbReference type="Gene3D" id="3.40.850.10">
    <property type="entry name" value="Kinesin motor domain"/>
    <property type="match status" value="2"/>
</dbReference>
<dbReference type="InterPro" id="IPR001609">
    <property type="entry name" value="Myosin_head_motor_dom-like"/>
</dbReference>
<dbReference type="SMART" id="SM00015">
    <property type="entry name" value="IQ"/>
    <property type="match status" value="6"/>
</dbReference>
<dbReference type="GO" id="GO:0030048">
    <property type="term" value="P:actin filament-based movement"/>
    <property type="evidence" value="ECO:0007669"/>
    <property type="project" value="UniProtKB-ARBA"/>
</dbReference>
<evidence type="ECO:0000256" key="9">
    <source>
        <dbReference type="SAM" id="MobiDB-lite"/>
    </source>
</evidence>
<dbReference type="InterPro" id="IPR002710">
    <property type="entry name" value="Dilute_dom"/>
</dbReference>
<dbReference type="PROSITE" id="PS51456">
    <property type="entry name" value="MYOSIN_MOTOR"/>
    <property type="match status" value="1"/>
</dbReference>
<evidence type="ECO:0000256" key="2">
    <source>
        <dbReference type="ARBA" id="ARBA00022840"/>
    </source>
</evidence>
<dbReference type="SUPFAM" id="SSF52540">
    <property type="entry name" value="P-loop containing nucleoside triphosphate hydrolases"/>
    <property type="match status" value="3"/>
</dbReference>
<dbReference type="PRINTS" id="PR00193">
    <property type="entry name" value="MYOSINHEAVY"/>
</dbReference>